<organism evidence="1 2">
    <name type="scientific">Dissostichus mawsoni</name>
    <name type="common">Antarctic cod</name>
    <dbReference type="NCBI Taxonomy" id="36200"/>
    <lineage>
        <taxon>Eukaryota</taxon>
        <taxon>Metazoa</taxon>
        <taxon>Chordata</taxon>
        <taxon>Craniata</taxon>
        <taxon>Vertebrata</taxon>
        <taxon>Euteleostomi</taxon>
        <taxon>Actinopterygii</taxon>
        <taxon>Neopterygii</taxon>
        <taxon>Teleostei</taxon>
        <taxon>Neoteleostei</taxon>
        <taxon>Acanthomorphata</taxon>
        <taxon>Eupercaria</taxon>
        <taxon>Perciformes</taxon>
        <taxon>Notothenioidei</taxon>
        <taxon>Nototheniidae</taxon>
        <taxon>Dissostichus</taxon>
    </lineage>
</organism>
<dbReference type="EMBL" id="JAAKFY010000006">
    <property type="protein sequence ID" value="KAF3855971.1"/>
    <property type="molecule type" value="Genomic_DNA"/>
</dbReference>
<evidence type="ECO:0000313" key="2">
    <source>
        <dbReference type="Proteomes" id="UP000518266"/>
    </source>
</evidence>
<reference evidence="1 2" key="1">
    <citation type="submission" date="2020-03" db="EMBL/GenBank/DDBJ databases">
        <title>Dissostichus mawsoni Genome sequencing and assembly.</title>
        <authorList>
            <person name="Park H."/>
        </authorList>
    </citation>
    <scope>NUCLEOTIDE SEQUENCE [LARGE SCALE GENOMIC DNA]</scope>
    <source>
        <strain evidence="1">DM0001</strain>
        <tissue evidence="1">Muscle</tissue>
    </source>
</reference>
<proteinExistence type="predicted"/>
<name>A0A7J5Z4C1_DISMA</name>
<keyword evidence="2" id="KW-1185">Reference proteome</keyword>
<dbReference type="Proteomes" id="UP000518266">
    <property type="component" value="Unassembled WGS sequence"/>
</dbReference>
<evidence type="ECO:0000313" key="1">
    <source>
        <dbReference type="EMBL" id="KAF3855971.1"/>
    </source>
</evidence>
<accession>A0A7J5Z4C1</accession>
<protein>
    <submittedName>
        <fullName evidence="1">Uncharacterized protein</fullName>
    </submittedName>
</protein>
<gene>
    <name evidence="1" type="ORF">F7725_016694</name>
</gene>
<sequence>MKSQSFTQWLTMAQELELSEYDTIQHDLQGNEKDSSAYEQSVYSKEDTDQIPFNSSMIADVCQINQTQLHSKNKLYSCYKKLLGELLKENQAHTSSDRVLE</sequence>
<comment type="caution">
    <text evidence="1">The sequence shown here is derived from an EMBL/GenBank/DDBJ whole genome shotgun (WGS) entry which is preliminary data.</text>
</comment>
<dbReference type="AlphaFoldDB" id="A0A7J5Z4C1"/>